<evidence type="ECO:0008006" key="6">
    <source>
        <dbReference type="Google" id="ProtNLM"/>
    </source>
</evidence>
<organism evidence="4 5">
    <name type="scientific">Actinoallomurus vinaceus</name>
    <dbReference type="NCBI Taxonomy" id="1080074"/>
    <lineage>
        <taxon>Bacteria</taxon>
        <taxon>Bacillati</taxon>
        <taxon>Actinomycetota</taxon>
        <taxon>Actinomycetes</taxon>
        <taxon>Streptosporangiales</taxon>
        <taxon>Thermomonosporaceae</taxon>
        <taxon>Actinoallomurus</taxon>
    </lineage>
</organism>
<dbReference type="Proteomes" id="UP001501442">
    <property type="component" value="Unassembled WGS sequence"/>
</dbReference>
<dbReference type="NCBIfam" id="TIGR03859">
    <property type="entry name" value="PQQ_PqqD"/>
    <property type="match status" value="1"/>
</dbReference>
<dbReference type="InterPro" id="IPR041881">
    <property type="entry name" value="PqqD_sf"/>
</dbReference>
<protein>
    <recommendedName>
        <fullName evidence="6">Coenzyme PQQ synthesis protein D</fullName>
    </recommendedName>
</protein>
<evidence type="ECO:0000313" key="5">
    <source>
        <dbReference type="Proteomes" id="UP001501442"/>
    </source>
</evidence>
<sequence>MTAEWRPALASSIRLRHDRVRDKDLLVMPERVVVLNPEAGRILRLCDGSRTTTQIVDELAEDFPDASVADDVGEFLDRVRGEGWVR</sequence>
<comment type="pathway">
    <text evidence="1">Cofactor biosynthesis; pyrroloquinoline quinone biosynthesis.</text>
</comment>
<proteinExistence type="predicted"/>
<dbReference type="InterPro" id="IPR022479">
    <property type="entry name" value="PqqD_bac"/>
</dbReference>
<keyword evidence="5" id="KW-1185">Reference proteome</keyword>
<dbReference type="EMBL" id="BAABHK010000005">
    <property type="protein sequence ID" value="GAA4628109.1"/>
    <property type="molecule type" value="Genomic_DNA"/>
</dbReference>
<name>A0ABP8UCP3_9ACTN</name>
<gene>
    <name evidence="4" type="ORF">GCM10023196_043090</name>
</gene>
<evidence type="ECO:0000256" key="2">
    <source>
        <dbReference type="ARBA" id="ARBA00011741"/>
    </source>
</evidence>
<keyword evidence="3" id="KW-0884">PQQ biosynthesis</keyword>
<reference evidence="5" key="1">
    <citation type="journal article" date="2019" name="Int. J. Syst. Evol. Microbiol.">
        <title>The Global Catalogue of Microorganisms (GCM) 10K type strain sequencing project: providing services to taxonomists for standard genome sequencing and annotation.</title>
        <authorList>
            <consortium name="The Broad Institute Genomics Platform"/>
            <consortium name="The Broad Institute Genome Sequencing Center for Infectious Disease"/>
            <person name="Wu L."/>
            <person name="Ma J."/>
        </authorList>
    </citation>
    <scope>NUCLEOTIDE SEQUENCE [LARGE SCALE GENOMIC DNA]</scope>
    <source>
        <strain evidence="5">JCM 17939</strain>
    </source>
</reference>
<evidence type="ECO:0000313" key="4">
    <source>
        <dbReference type="EMBL" id="GAA4628109.1"/>
    </source>
</evidence>
<dbReference type="RefSeq" id="WP_345432708.1">
    <property type="nucleotide sequence ID" value="NZ_BAABHK010000005.1"/>
</dbReference>
<comment type="caution">
    <text evidence="4">The sequence shown here is derived from an EMBL/GenBank/DDBJ whole genome shotgun (WGS) entry which is preliminary data.</text>
</comment>
<comment type="subunit">
    <text evidence="2">Monomer. Interacts with PqqE.</text>
</comment>
<accession>A0ABP8UCP3</accession>
<dbReference type="Gene3D" id="1.10.10.1150">
    <property type="entry name" value="Coenzyme PQQ synthesis protein D (PqqD)"/>
    <property type="match status" value="1"/>
</dbReference>
<evidence type="ECO:0000256" key="3">
    <source>
        <dbReference type="ARBA" id="ARBA00022905"/>
    </source>
</evidence>
<dbReference type="Pfam" id="PF05402">
    <property type="entry name" value="PqqD"/>
    <property type="match status" value="1"/>
</dbReference>
<evidence type="ECO:0000256" key="1">
    <source>
        <dbReference type="ARBA" id="ARBA00004886"/>
    </source>
</evidence>
<dbReference type="InterPro" id="IPR008792">
    <property type="entry name" value="PQQD"/>
</dbReference>